<organism evidence="8 9">
    <name type="scientific">Olsenella absiana</name>
    <dbReference type="NCBI Taxonomy" id="3115222"/>
    <lineage>
        <taxon>Bacteria</taxon>
        <taxon>Bacillati</taxon>
        <taxon>Actinomycetota</taxon>
        <taxon>Coriobacteriia</taxon>
        <taxon>Coriobacteriales</taxon>
        <taxon>Atopobiaceae</taxon>
        <taxon>Olsenella</taxon>
    </lineage>
</organism>
<protein>
    <recommendedName>
        <fullName evidence="3">DNA-directed RNA polymerase subunit omega</fullName>
        <ecNumber evidence="2">2.7.7.6</ecNumber>
    </recommendedName>
    <alternativeName>
        <fullName evidence="6">Transcriptase subunit omega</fullName>
    </alternativeName>
</protein>
<dbReference type="NCBIfam" id="NF001589">
    <property type="entry name" value="PRK00392.8-6"/>
    <property type="match status" value="1"/>
</dbReference>
<keyword evidence="9" id="KW-1185">Reference proteome</keyword>
<evidence type="ECO:0000256" key="5">
    <source>
        <dbReference type="ARBA" id="ARBA00023163"/>
    </source>
</evidence>
<dbReference type="SUPFAM" id="SSF63562">
    <property type="entry name" value="RPB6/omega subunit-like"/>
    <property type="match status" value="1"/>
</dbReference>
<dbReference type="InterPro" id="IPR006110">
    <property type="entry name" value="Pol_omega/Rpo6/RPB6"/>
</dbReference>
<evidence type="ECO:0000256" key="1">
    <source>
        <dbReference type="ARBA" id="ARBA00006711"/>
    </source>
</evidence>
<sequence length="97" mass="10762">MSITSPEIDSLLEKTEQNPFLLCAIASKRACDINNMLRGQHLRVTAIQEFDDITTVVSGEDSISTAMEEIDSGTLSFVKEDFDEDIKGSNIRVQHNS</sequence>
<evidence type="ECO:0000256" key="2">
    <source>
        <dbReference type="ARBA" id="ARBA00012418"/>
    </source>
</evidence>
<proteinExistence type="inferred from homology"/>
<dbReference type="EC" id="2.7.7.6" evidence="2"/>
<keyword evidence="5" id="KW-0804">Transcription</keyword>
<comment type="similarity">
    <text evidence="1">Belongs to the RNA polymerase subunit omega family.</text>
</comment>
<dbReference type="Proteomes" id="UP001332931">
    <property type="component" value="Unassembled WGS sequence"/>
</dbReference>
<dbReference type="Gene3D" id="3.90.940.10">
    <property type="match status" value="1"/>
</dbReference>
<dbReference type="EMBL" id="JAZGJQ010000010">
    <property type="protein sequence ID" value="MEE6147956.1"/>
    <property type="molecule type" value="Genomic_DNA"/>
</dbReference>
<dbReference type="InterPro" id="IPR036161">
    <property type="entry name" value="RPB6/omega-like_sf"/>
</dbReference>
<dbReference type="GO" id="GO:0000428">
    <property type="term" value="C:DNA-directed RNA polymerase complex"/>
    <property type="evidence" value="ECO:0007669"/>
    <property type="project" value="UniProtKB-KW"/>
</dbReference>
<keyword evidence="8" id="KW-0808">Transferase</keyword>
<name>A0ABU7RBH2_9ACTN</name>
<dbReference type="RefSeq" id="WP_330958721.1">
    <property type="nucleotide sequence ID" value="NZ_JAZGJQ010000010.1"/>
</dbReference>
<comment type="catalytic activity">
    <reaction evidence="7">
        <text>RNA(n) + a ribonucleoside 5'-triphosphate = RNA(n+1) + diphosphate</text>
        <dbReference type="Rhea" id="RHEA:21248"/>
        <dbReference type="Rhea" id="RHEA-COMP:14527"/>
        <dbReference type="Rhea" id="RHEA-COMP:17342"/>
        <dbReference type="ChEBI" id="CHEBI:33019"/>
        <dbReference type="ChEBI" id="CHEBI:61557"/>
        <dbReference type="ChEBI" id="CHEBI:140395"/>
        <dbReference type="EC" id="2.7.7.6"/>
    </reaction>
</comment>
<reference evidence="8 9" key="1">
    <citation type="submission" date="2024-01" db="EMBL/GenBank/DDBJ databases">
        <title>Description of Olsenella sp. nov., isolated from pig feces.</title>
        <authorList>
            <person name="Chang Y.-H."/>
        </authorList>
    </citation>
    <scope>NUCLEOTIDE SEQUENCE [LARGE SCALE GENOMIC DNA]</scope>
    <source>
        <strain evidence="8 9">YH-ols2223</strain>
    </source>
</reference>
<dbReference type="SMART" id="SM01409">
    <property type="entry name" value="RNA_pol_Rpb6"/>
    <property type="match status" value="1"/>
</dbReference>
<keyword evidence="4 8" id="KW-0240">DNA-directed RNA polymerase</keyword>
<dbReference type="GO" id="GO:0003899">
    <property type="term" value="F:DNA-directed RNA polymerase activity"/>
    <property type="evidence" value="ECO:0007669"/>
    <property type="project" value="UniProtKB-EC"/>
</dbReference>
<evidence type="ECO:0000256" key="7">
    <source>
        <dbReference type="ARBA" id="ARBA00048552"/>
    </source>
</evidence>
<evidence type="ECO:0000256" key="3">
    <source>
        <dbReference type="ARBA" id="ARBA00013725"/>
    </source>
</evidence>
<evidence type="ECO:0000256" key="4">
    <source>
        <dbReference type="ARBA" id="ARBA00022478"/>
    </source>
</evidence>
<gene>
    <name evidence="8" type="ORF">VXJ25_08185</name>
</gene>
<comment type="caution">
    <text evidence="8">The sequence shown here is derived from an EMBL/GenBank/DDBJ whole genome shotgun (WGS) entry which is preliminary data.</text>
</comment>
<accession>A0ABU7RBH2</accession>
<evidence type="ECO:0000256" key="6">
    <source>
        <dbReference type="ARBA" id="ARBA00029924"/>
    </source>
</evidence>
<evidence type="ECO:0000313" key="8">
    <source>
        <dbReference type="EMBL" id="MEE6147956.1"/>
    </source>
</evidence>
<keyword evidence="8" id="KW-0548">Nucleotidyltransferase</keyword>
<evidence type="ECO:0000313" key="9">
    <source>
        <dbReference type="Proteomes" id="UP001332931"/>
    </source>
</evidence>